<evidence type="ECO:0000313" key="8">
    <source>
        <dbReference type="Proteomes" id="UP001217754"/>
    </source>
</evidence>
<accession>A0AAF0F1H0</accession>
<dbReference type="GO" id="GO:0003910">
    <property type="term" value="F:DNA ligase (ATP) activity"/>
    <property type="evidence" value="ECO:0007669"/>
    <property type="project" value="InterPro"/>
</dbReference>
<dbReference type="InterPro" id="IPR012310">
    <property type="entry name" value="DNA_ligase_ATP-dep_cent"/>
</dbReference>
<evidence type="ECO:0000256" key="3">
    <source>
        <dbReference type="ARBA" id="ARBA00022705"/>
    </source>
</evidence>
<keyword evidence="5" id="KW-0234">DNA repair</keyword>
<dbReference type="EMBL" id="CP119958">
    <property type="protein sequence ID" value="WFD38081.1"/>
    <property type="molecule type" value="Genomic_DNA"/>
</dbReference>
<keyword evidence="8" id="KW-1185">Reference proteome</keyword>
<dbReference type="SUPFAM" id="SSF56091">
    <property type="entry name" value="DNA ligase/mRNA capping enzyme, catalytic domain"/>
    <property type="match status" value="1"/>
</dbReference>
<dbReference type="Proteomes" id="UP001217754">
    <property type="component" value="Chromosome 1"/>
</dbReference>
<evidence type="ECO:0000256" key="5">
    <source>
        <dbReference type="ARBA" id="ARBA00023204"/>
    </source>
</evidence>
<dbReference type="PANTHER" id="PTHR47810:SF1">
    <property type="entry name" value="DNA LIGASE B"/>
    <property type="match status" value="1"/>
</dbReference>
<sequence length="523" mass="57928">MAWTAQGAPLRRGMVWARTLATRAAKPLRQLERLQSLVQQVSRTNGVGEKRAILASFADLAPILERLYLRTMRFHVTSGALRKYMMREDKAQTLSVPVPPTLEGLLDQLAARTVSGHDAKDLICAFLKRHGIMAHHDKETQRAPTSTSLTVLDIFFRCLDRNLQAGISQATLRSVMHADESQGAVQRFLAALNSSGNVSSFPMEMALAHIGSPAKVVKRMQRSAWYASRKVDGVRCVTVVSINAKSKRITDVYTLSRSGRPLEALAPFRAQLAEDLGAYPRLARLAGAPDANGRAHLVLDGELCALQPAGDDGRTTSYVEDFAHTLSVVRRQTPSTTPIIYFPFDCMPLEAFVCWRTALERGTAPPFSERYASLEALVAWSLAERPATCLRRLEQWRVRDAASLDALVDRAAHAQWEGLMLREDIGYEGRRTQSLLKLRPTQEAEYVVQDVVLASMRLPINGKYAVYEAVSHIVIDHEGVPVSVGSGFSAEERLRYAQHPDALRGKTVTVAYFQEHALCDSPS</sequence>
<dbReference type="GO" id="GO:0006310">
    <property type="term" value="P:DNA recombination"/>
    <property type="evidence" value="ECO:0007669"/>
    <property type="project" value="InterPro"/>
</dbReference>
<dbReference type="RefSeq" id="XP_060120978.1">
    <property type="nucleotide sequence ID" value="XM_060264995.1"/>
</dbReference>
<dbReference type="GO" id="GO:0006260">
    <property type="term" value="P:DNA replication"/>
    <property type="evidence" value="ECO:0007669"/>
    <property type="project" value="UniProtKB-KW"/>
</dbReference>
<name>A0AAF0F1H0_9BASI</name>
<keyword evidence="2" id="KW-0436">Ligase</keyword>
<dbReference type="GO" id="GO:0006281">
    <property type="term" value="P:DNA repair"/>
    <property type="evidence" value="ECO:0007669"/>
    <property type="project" value="UniProtKB-KW"/>
</dbReference>
<evidence type="ECO:0000256" key="4">
    <source>
        <dbReference type="ARBA" id="ARBA00022763"/>
    </source>
</evidence>
<keyword evidence="3" id="KW-0235">DNA replication</keyword>
<proteinExistence type="predicted"/>
<reference evidence="7" key="1">
    <citation type="submission" date="2023-03" db="EMBL/GenBank/DDBJ databases">
        <title>Mating type loci evolution in Malassezia.</title>
        <authorList>
            <person name="Coelho M.A."/>
        </authorList>
    </citation>
    <scope>NUCLEOTIDE SEQUENCE</scope>
    <source>
        <strain evidence="7">CBS 9431</strain>
    </source>
</reference>
<feature type="domain" description="ATP-dependent DNA ligase family profile" evidence="6">
    <location>
        <begin position="212"/>
        <end position="438"/>
    </location>
</feature>
<dbReference type="AlphaFoldDB" id="A0AAF0F1H0"/>
<organism evidence="7 8">
    <name type="scientific">Malassezia japonica</name>
    <dbReference type="NCBI Taxonomy" id="223818"/>
    <lineage>
        <taxon>Eukaryota</taxon>
        <taxon>Fungi</taxon>
        <taxon>Dikarya</taxon>
        <taxon>Basidiomycota</taxon>
        <taxon>Ustilaginomycotina</taxon>
        <taxon>Malasseziomycetes</taxon>
        <taxon>Malasseziales</taxon>
        <taxon>Malasseziaceae</taxon>
        <taxon>Malassezia</taxon>
    </lineage>
</organism>
<dbReference type="SUPFAM" id="SSF50249">
    <property type="entry name" value="Nucleic acid-binding proteins"/>
    <property type="match status" value="1"/>
</dbReference>
<dbReference type="GO" id="GO:0005524">
    <property type="term" value="F:ATP binding"/>
    <property type="evidence" value="ECO:0007669"/>
    <property type="project" value="InterPro"/>
</dbReference>
<comment type="cofactor">
    <cofactor evidence="1">
        <name>a divalent metal cation</name>
        <dbReference type="ChEBI" id="CHEBI:60240"/>
    </cofactor>
</comment>
<dbReference type="GeneID" id="85224678"/>
<dbReference type="Pfam" id="PF01068">
    <property type="entry name" value="DNA_ligase_A_M"/>
    <property type="match status" value="1"/>
</dbReference>
<evidence type="ECO:0000313" key="7">
    <source>
        <dbReference type="EMBL" id="WFD38081.1"/>
    </source>
</evidence>
<protein>
    <recommendedName>
        <fullName evidence="6">ATP-dependent DNA ligase family profile domain-containing protein</fullName>
    </recommendedName>
</protein>
<evidence type="ECO:0000259" key="6">
    <source>
        <dbReference type="Pfam" id="PF01068"/>
    </source>
</evidence>
<dbReference type="PANTHER" id="PTHR47810">
    <property type="entry name" value="DNA LIGASE"/>
    <property type="match status" value="1"/>
</dbReference>
<evidence type="ECO:0000256" key="2">
    <source>
        <dbReference type="ARBA" id="ARBA00022598"/>
    </source>
</evidence>
<dbReference type="InterPro" id="IPR050326">
    <property type="entry name" value="NAD_dep_DNA_ligaseB"/>
</dbReference>
<dbReference type="InterPro" id="IPR012340">
    <property type="entry name" value="NA-bd_OB-fold"/>
</dbReference>
<dbReference type="Gene3D" id="2.40.50.140">
    <property type="entry name" value="Nucleic acid-binding proteins"/>
    <property type="match status" value="1"/>
</dbReference>
<evidence type="ECO:0000256" key="1">
    <source>
        <dbReference type="ARBA" id="ARBA00001968"/>
    </source>
</evidence>
<keyword evidence="4" id="KW-0227">DNA damage</keyword>
<gene>
    <name evidence="7" type="ORF">MJAP1_001029</name>
</gene>
<dbReference type="Gene3D" id="3.30.470.30">
    <property type="entry name" value="DNA ligase/mRNA capping enzyme"/>
    <property type="match status" value="1"/>
</dbReference>